<proteinExistence type="inferred from homology"/>
<dbReference type="InterPro" id="IPR016024">
    <property type="entry name" value="ARM-type_fold"/>
</dbReference>
<organism evidence="3">
    <name type="scientific">Timema cristinae</name>
    <name type="common">Walking stick</name>
    <dbReference type="NCBI Taxonomy" id="61476"/>
    <lineage>
        <taxon>Eukaryota</taxon>
        <taxon>Metazoa</taxon>
        <taxon>Ecdysozoa</taxon>
        <taxon>Arthropoda</taxon>
        <taxon>Hexapoda</taxon>
        <taxon>Insecta</taxon>
        <taxon>Pterygota</taxon>
        <taxon>Neoptera</taxon>
        <taxon>Polyneoptera</taxon>
        <taxon>Phasmatodea</taxon>
        <taxon>Timematodea</taxon>
        <taxon>Timematoidea</taxon>
        <taxon>Timematidae</taxon>
        <taxon>Timema</taxon>
    </lineage>
</organism>
<dbReference type="EMBL" id="OC318495">
    <property type="protein sequence ID" value="CAD7402238.1"/>
    <property type="molecule type" value="Genomic_DNA"/>
</dbReference>
<dbReference type="PANTHER" id="PTHR24006">
    <property type="entry name" value="UBIQUITIN CARBOXYL-TERMINAL HYDROLASE"/>
    <property type="match status" value="1"/>
</dbReference>
<dbReference type="PANTHER" id="PTHR24006:SF827">
    <property type="entry name" value="UBIQUITIN CARBOXYL-TERMINAL HYDROLASE 34"/>
    <property type="match status" value="1"/>
</dbReference>
<evidence type="ECO:0000256" key="1">
    <source>
        <dbReference type="ARBA" id="ARBA00009085"/>
    </source>
</evidence>
<comment type="similarity">
    <text evidence="1">Belongs to the peptidase C19 family.</text>
</comment>
<dbReference type="InterPro" id="IPR001394">
    <property type="entry name" value="Peptidase_C19_UCH"/>
</dbReference>
<dbReference type="InterPro" id="IPR050164">
    <property type="entry name" value="Peptidase_C19"/>
</dbReference>
<sequence length="1019" mass="115424">MIGRTVSAVNFVQKVGCLVLTKLQRSVVVSLRLLPKLFTSFQQFRGMDTHQITNWAEREHKMMETFFDNLKVYTKEGPKTTLYLHQTEIQVRLHFLSSIFSPGGSPEGFKLSLDQVDTLWLCLATDPQCCDELFSWLLSQTKNKDQHALGMDALKHLYMKKLPSLEPETISMTGLGLFQQLCNLARLATAHLDSPATEVDVVGMDHLWRIALRANNTDVSMAAIQYLNSYYIGRQLDHEPEFVSQCMAHLAAASADLDKAEESSLLCIQRALLLLKTHLETFRKRYAYHLRRWALEGQGVGSHVTLMIGERGCLPLRVVIQPAGVTEKTTLELVSSDYVADLRAEVAKWWESIHPNPTTVAETTATSTPVLGSLLTEGPIRMITQGQELTTEYDEKTLQEMCFKDLQLVFISMGASRQQKKRDSLDSPSVLPPPPRESLPTLLLLQAQYFEQLFRLMQTLSAMKTPVKGGHQIPHTKAQVLSRRVWDILTLLPTSSTLLKGFQQLESPDSTISLQELLDPASPQKLMYSLYIVESLSRNKINPGIGDSPTKQMENSTWSHIFVQHGGLRHIFDIYMSGVLQRSGGDGSEWQQDCLACLLKLLYQLGVTSEDSEALQDSPDGAGNKRAQRLRKGSSDKLFVPRLNEAMLQMMKVETAMPRLTSILHEASLPRDPNHFKTGFWGRAQVVHYAMALLVSWVHSSEEVRQVLFAAPHFSTWLQRLVLEDPEPAVRREVCTALYRLCLGGIEGSSLTIHMLGHLLQYLSVAEGMRPQKLEALHHPAEDGKEPYGPACRDYFWLLCRLVDSLPDEVVKGEKIRPQSPYPWDYWPHEDGRSDCGYVGLTNLGATCYMASCMQHLYMMPQARTSILRAKCDNNSKHELTLRELQRMFAYLLESERKAYNPRSFCKVYTMDHQPLNTGEQKDMAEFFIDLVSKLEEMTPELKKLVKTLFGGVISNNVVSLDCDHVSRTLEEFYTVRCQVADMRNLYESLNEVTVKDTLEGDNMYTCSQCGKKVRAEKR</sequence>
<name>A0A7R9CVF8_TIMCR</name>
<dbReference type="GO" id="GO:0016579">
    <property type="term" value="P:protein deubiquitination"/>
    <property type="evidence" value="ECO:0007669"/>
    <property type="project" value="InterPro"/>
</dbReference>
<dbReference type="PROSITE" id="PS50235">
    <property type="entry name" value="USP_3"/>
    <property type="match status" value="1"/>
</dbReference>
<dbReference type="GO" id="GO:0004843">
    <property type="term" value="F:cysteine-type deubiquitinase activity"/>
    <property type="evidence" value="ECO:0007669"/>
    <property type="project" value="InterPro"/>
</dbReference>
<dbReference type="InterPro" id="IPR028889">
    <property type="entry name" value="USP"/>
</dbReference>
<dbReference type="Pfam" id="PF00443">
    <property type="entry name" value="UCH"/>
    <property type="match status" value="1"/>
</dbReference>
<dbReference type="InterPro" id="IPR018200">
    <property type="entry name" value="USP_CS"/>
</dbReference>
<dbReference type="SUPFAM" id="SSF48371">
    <property type="entry name" value="ARM repeat"/>
    <property type="match status" value="1"/>
</dbReference>
<evidence type="ECO:0000313" key="3">
    <source>
        <dbReference type="EMBL" id="CAD7402238.1"/>
    </source>
</evidence>
<reference evidence="3" key="1">
    <citation type="submission" date="2020-11" db="EMBL/GenBank/DDBJ databases">
        <authorList>
            <person name="Tran Van P."/>
        </authorList>
    </citation>
    <scope>NUCLEOTIDE SEQUENCE</scope>
</reference>
<dbReference type="GO" id="GO:0005634">
    <property type="term" value="C:nucleus"/>
    <property type="evidence" value="ECO:0007669"/>
    <property type="project" value="TreeGrafter"/>
</dbReference>
<gene>
    <name evidence="3" type="ORF">TCEB3V08_LOCUS6389</name>
</gene>
<dbReference type="Gene3D" id="3.90.70.10">
    <property type="entry name" value="Cysteine proteinases"/>
    <property type="match status" value="1"/>
</dbReference>
<dbReference type="InterPro" id="IPR038765">
    <property type="entry name" value="Papain-like_cys_pep_sf"/>
</dbReference>
<accession>A0A7R9CVF8</accession>
<feature type="domain" description="USP" evidence="2">
    <location>
        <begin position="839"/>
        <end position="1019"/>
    </location>
</feature>
<dbReference type="SUPFAM" id="SSF54001">
    <property type="entry name" value="Cysteine proteinases"/>
    <property type="match status" value="1"/>
</dbReference>
<protein>
    <recommendedName>
        <fullName evidence="2">USP domain-containing protein</fullName>
    </recommendedName>
</protein>
<dbReference type="PROSITE" id="PS00972">
    <property type="entry name" value="USP_1"/>
    <property type="match status" value="1"/>
</dbReference>
<evidence type="ECO:0000259" key="2">
    <source>
        <dbReference type="PROSITE" id="PS50235"/>
    </source>
</evidence>
<dbReference type="AlphaFoldDB" id="A0A7R9CVF8"/>
<dbReference type="GO" id="GO:0005829">
    <property type="term" value="C:cytosol"/>
    <property type="evidence" value="ECO:0007669"/>
    <property type="project" value="TreeGrafter"/>
</dbReference>